<dbReference type="Proteomes" id="UP000003094">
    <property type="component" value="Unassembled WGS sequence"/>
</dbReference>
<protein>
    <submittedName>
        <fullName evidence="1">Uncharacterized protein</fullName>
    </submittedName>
</protein>
<dbReference type="EMBL" id="ADHJ01000049">
    <property type="protein sequence ID" value="EFU38696.1"/>
    <property type="molecule type" value="Genomic_DNA"/>
</dbReference>
<comment type="caution">
    <text evidence="1">The sequence shown here is derived from an EMBL/GenBank/DDBJ whole genome shotgun (WGS) entry which is preliminary data.</text>
</comment>
<sequence>MSPRRRVRGRFFSRGGCGIFRNRLRRMKTANQDHQDVWF</sequence>
<gene>
    <name evidence="1" type="ORF">PVOR_29249</name>
</gene>
<accession>A0A2R9SMU4</accession>
<evidence type="ECO:0000313" key="1">
    <source>
        <dbReference type="EMBL" id="EFU38696.1"/>
    </source>
</evidence>
<organism evidence="1 2">
    <name type="scientific">Paenibacillus vortex V453</name>
    <dbReference type="NCBI Taxonomy" id="715225"/>
    <lineage>
        <taxon>Bacteria</taxon>
        <taxon>Bacillati</taxon>
        <taxon>Bacillota</taxon>
        <taxon>Bacilli</taxon>
        <taxon>Bacillales</taxon>
        <taxon>Paenibacillaceae</taxon>
        <taxon>Paenibacillus</taxon>
    </lineage>
</organism>
<proteinExistence type="predicted"/>
<name>A0A2R9SMU4_9BACL</name>
<reference evidence="1 2" key="1">
    <citation type="journal article" date="2010" name="BMC Genomics">
        <title>Genome sequence of the pattern forming Paenibacillus vortex bacterium reveals potential for thriving in complex environments.</title>
        <authorList>
            <person name="Sirota-Madi A."/>
            <person name="Olender T."/>
            <person name="Helman Y."/>
            <person name="Ingham C."/>
            <person name="Brainis I."/>
            <person name="Roth D."/>
            <person name="Hagi E."/>
            <person name="Brodsky L."/>
            <person name="Leshkowitz D."/>
            <person name="Galatenko V."/>
            <person name="Nikolaev V."/>
            <person name="Mugasimangalam R.C."/>
            <person name="Bransburg-Zabary S."/>
            <person name="Gutnick D.L."/>
            <person name="Lancet D."/>
            <person name="Ben-Jacob E."/>
        </authorList>
    </citation>
    <scope>NUCLEOTIDE SEQUENCE [LARGE SCALE GENOMIC DNA]</scope>
    <source>
        <strain evidence="1 2">V453</strain>
    </source>
</reference>
<dbReference type="AlphaFoldDB" id="A0A2R9SMU4"/>
<dbReference type="KEGG" id="pvo:PVOR_29249"/>
<keyword evidence="2" id="KW-1185">Reference proteome</keyword>
<evidence type="ECO:0000313" key="2">
    <source>
        <dbReference type="Proteomes" id="UP000003094"/>
    </source>
</evidence>